<evidence type="ECO:0000256" key="8">
    <source>
        <dbReference type="RuleBase" id="RU000461"/>
    </source>
</evidence>
<comment type="cofactor">
    <cofactor evidence="1 7">
        <name>heme</name>
        <dbReference type="ChEBI" id="CHEBI:30413"/>
    </cofactor>
</comment>
<protein>
    <submittedName>
        <fullName evidence="10">Cytochrome P450</fullName>
    </submittedName>
</protein>
<evidence type="ECO:0000256" key="9">
    <source>
        <dbReference type="SAM" id="Phobius"/>
    </source>
</evidence>
<dbReference type="GO" id="GO:0016705">
    <property type="term" value="F:oxidoreductase activity, acting on paired donors, with incorporation or reduction of molecular oxygen"/>
    <property type="evidence" value="ECO:0007669"/>
    <property type="project" value="InterPro"/>
</dbReference>
<keyword evidence="3 7" id="KW-0479">Metal-binding</keyword>
<dbReference type="EMBL" id="KZ613508">
    <property type="protein sequence ID" value="PMD16060.1"/>
    <property type="molecule type" value="Genomic_DNA"/>
</dbReference>
<evidence type="ECO:0000256" key="3">
    <source>
        <dbReference type="ARBA" id="ARBA00022723"/>
    </source>
</evidence>
<dbReference type="PANTHER" id="PTHR24305:SF157">
    <property type="entry name" value="N-ACETYLTRYPTOPHAN 6-HYDROXYLASE IVOC-RELATED"/>
    <property type="match status" value="1"/>
</dbReference>
<keyword evidence="11" id="KW-1185">Reference proteome</keyword>
<dbReference type="InterPro" id="IPR050121">
    <property type="entry name" value="Cytochrome_P450_monoxygenase"/>
</dbReference>
<evidence type="ECO:0000313" key="10">
    <source>
        <dbReference type="EMBL" id="PMD16060.1"/>
    </source>
</evidence>
<dbReference type="STRING" id="1745343.A0A2J6PPV8"/>
<dbReference type="Gene3D" id="1.10.630.10">
    <property type="entry name" value="Cytochrome P450"/>
    <property type="match status" value="1"/>
</dbReference>
<dbReference type="PROSITE" id="PS00086">
    <property type="entry name" value="CYTOCHROME_P450"/>
    <property type="match status" value="1"/>
</dbReference>
<dbReference type="InterPro" id="IPR036396">
    <property type="entry name" value="Cyt_P450_sf"/>
</dbReference>
<dbReference type="PRINTS" id="PR00385">
    <property type="entry name" value="P450"/>
</dbReference>
<keyword evidence="4 8" id="KW-0560">Oxidoreductase</keyword>
<dbReference type="Proteomes" id="UP000235672">
    <property type="component" value="Unassembled WGS sequence"/>
</dbReference>
<proteinExistence type="inferred from homology"/>
<dbReference type="InterPro" id="IPR001128">
    <property type="entry name" value="Cyt_P450"/>
</dbReference>
<evidence type="ECO:0000256" key="4">
    <source>
        <dbReference type="ARBA" id="ARBA00023002"/>
    </source>
</evidence>
<evidence type="ECO:0000256" key="2">
    <source>
        <dbReference type="ARBA" id="ARBA00010617"/>
    </source>
</evidence>
<comment type="similarity">
    <text evidence="2 8">Belongs to the cytochrome P450 family.</text>
</comment>
<dbReference type="AlphaFoldDB" id="A0A2J6PPV8"/>
<keyword evidence="9" id="KW-0812">Transmembrane</keyword>
<accession>A0A2J6PPV8</accession>
<keyword evidence="5 7" id="KW-0408">Iron</keyword>
<gene>
    <name evidence="10" type="ORF">NA56DRAFT_633701</name>
</gene>
<reference evidence="10 11" key="1">
    <citation type="submission" date="2016-05" db="EMBL/GenBank/DDBJ databases">
        <title>A degradative enzymes factory behind the ericoid mycorrhizal symbiosis.</title>
        <authorList>
            <consortium name="DOE Joint Genome Institute"/>
            <person name="Martino E."/>
            <person name="Morin E."/>
            <person name="Grelet G."/>
            <person name="Kuo A."/>
            <person name="Kohler A."/>
            <person name="Daghino S."/>
            <person name="Barry K."/>
            <person name="Choi C."/>
            <person name="Cichocki N."/>
            <person name="Clum A."/>
            <person name="Copeland A."/>
            <person name="Hainaut M."/>
            <person name="Haridas S."/>
            <person name="Labutti K."/>
            <person name="Lindquist E."/>
            <person name="Lipzen A."/>
            <person name="Khouja H.-R."/>
            <person name="Murat C."/>
            <person name="Ohm R."/>
            <person name="Olson A."/>
            <person name="Spatafora J."/>
            <person name="Veneault-Fourrey C."/>
            <person name="Henrissat B."/>
            <person name="Grigoriev I."/>
            <person name="Martin F."/>
            <person name="Perotto S."/>
        </authorList>
    </citation>
    <scope>NUCLEOTIDE SEQUENCE [LARGE SCALE GENOMIC DNA]</scope>
    <source>
        <strain evidence="10 11">UAMH 7357</strain>
    </source>
</reference>
<dbReference type="InterPro" id="IPR002401">
    <property type="entry name" value="Cyt_P450_E_grp-I"/>
</dbReference>
<dbReference type="OrthoDB" id="3945418at2759"/>
<keyword evidence="9" id="KW-0472">Membrane</keyword>
<dbReference type="PANTHER" id="PTHR24305">
    <property type="entry name" value="CYTOCHROME P450"/>
    <property type="match status" value="1"/>
</dbReference>
<keyword evidence="7 8" id="KW-0349">Heme</keyword>
<sequence length="536" mass="60302">MALLPSWPLSISTVASTLLILYSIYVIGVAIHRLYFSRYAKFPGPKLAGLTYGYMFYYDAIGGKGQYMHKIKEIHEEYKSPIVRISPHELHVNDADFYDILFAGAHNKRDKPPTWSHAFTNIDSIFGTISHEKHRARRSALNPFFSQASLRKLEPLIQDKIDRLISVFRRYQQTGEVLPMRPAFAALTSDIIADYCFGASENYIEAPGFNAMVLETTDSLTENMHVTVQFQWLPQLLDRLPDKVVETMLGEGMAKFNELKRHCIWRIKETIASVGDFRGVKHRTIFNELLESSILPSEDKTVDRLWQEAQLLLAAGTVTTATAISSALVYLLLDPDRLKVLLGELETAMPNISKPAREADLEQLPYLSAVVQETLRLVSGVSYRLARSAPNEVLQVGEWSIPPNTAISMHAPLIHHSPIIYPEPQAFIPERWLSPASTKLPSRPPGIPQANPKYLVPFSKGTRHCLGQPLAYAELYMTLANVLRTFATLERGEDGTVTGVKGIKLWETDRRDTDLVHDMGFPSPATGRGNMRVIFE</sequence>
<feature type="binding site" description="axial binding residue" evidence="7">
    <location>
        <position position="465"/>
    </location>
    <ligand>
        <name>heme</name>
        <dbReference type="ChEBI" id="CHEBI:30413"/>
    </ligand>
    <ligandPart>
        <name>Fe</name>
        <dbReference type="ChEBI" id="CHEBI:18248"/>
    </ligandPart>
</feature>
<evidence type="ECO:0000256" key="5">
    <source>
        <dbReference type="ARBA" id="ARBA00023004"/>
    </source>
</evidence>
<dbReference type="CDD" id="cd11062">
    <property type="entry name" value="CYP58-like"/>
    <property type="match status" value="1"/>
</dbReference>
<organism evidence="10 11">
    <name type="scientific">Hyaloscypha hepaticicola</name>
    <dbReference type="NCBI Taxonomy" id="2082293"/>
    <lineage>
        <taxon>Eukaryota</taxon>
        <taxon>Fungi</taxon>
        <taxon>Dikarya</taxon>
        <taxon>Ascomycota</taxon>
        <taxon>Pezizomycotina</taxon>
        <taxon>Leotiomycetes</taxon>
        <taxon>Helotiales</taxon>
        <taxon>Hyaloscyphaceae</taxon>
        <taxon>Hyaloscypha</taxon>
    </lineage>
</organism>
<dbReference type="GO" id="GO:0005506">
    <property type="term" value="F:iron ion binding"/>
    <property type="evidence" value="ECO:0007669"/>
    <property type="project" value="InterPro"/>
</dbReference>
<evidence type="ECO:0000256" key="7">
    <source>
        <dbReference type="PIRSR" id="PIRSR602401-1"/>
    </source>
</evidence>
<dbReference type="Pfam" id="PF00067">
    <property type="entry name" value="p450"/>
    <property type="match status" value="1"/>
</dbReference>
<evidence type="ECO:0000313" key="11">
    <source>
        <dbReference type="Proteomes" id="UP000235672"/>
    </source>
</evidence>
<feature type="transmembrane region" description="Helical" evidence="9">
    <location>
        <begin position="6"/>
        <end position="31"/>
    </location>
</feature>
<evidence type="ECO:0000256" key="1">
    <source>
        <dbReference type="ARBA" id="ARBA00001971"/>
    </source>
</evidence>
<dbReference type="PRINTS" id="PR00463">
    <property type="entry name" value="EP450I"/>
</dbReference>
<keyword evidence="6 8" id="KW-0503">Monooxygenase</keyword>
<evidence type="ECO:0000256" key="6">
    <source>
        <dbReference type="ARBA" id="ARBA00023033"/>
    </source>
</evidence>
<dbReference type="GO" id="GO:0020037">
    <property type="term" value="F:heme binding"/>
    <property type="evidence" value="ECO:0007669"/>
    <property type="project" value="InterPro"/>
</dbReference>
<dbReference type="GO" id="GO:0004497">
    <property type="term" value="F:monooxygenase activity"/>
    <property type="evidence" value="ECO:0007669"/>
    <property type="project" value="UniProtKB-KW"/>
</dbReference>
<feature type="transmembrane region" description="Helical" evidence="9">
    <location>
        <begin position="311"/>
        <end position="333"/>
    </location>
</feature>
<dbReference type="SUPFAM" id="SSF48264">
    <property type="entry name" value="Cytochrome P450"/>
    <property type="match status" value="1"/>
</dbReference>
<dbReference type="InterPro" id="IPR017972">
    <property type="entry name" value="Cyt_P450_CS"/>
</dbReference>
<keyword evidence="9" id="KW-1133">Transmembrane helix</keyword>
<name>A0A2J6PPV8_9HELO</name>